<reference evidence="2 3" key="1">
    <citation type="submission" date="2016-10" db="EMBL/GenBank/DDBJ databases">
        <authorList>
            <person name="de Groot N.N."/>
        </authorList>
    </citation>
    <scope>NUCLEOTIDE SEQUENCE [LARGE SCALE GENOMIC DNA]</scope>
    <source>
        <strain evidence="2 3">CGMCC 1.9159</strain>
    </source>
</reference>
<dbReference type="EMBL" id="FNGP01000001">
    <property type="protein sequence ID" value="SDL07468.1"/>
    <property type="molecule type" value="Genomic_DNA"/>
</dbReference>
<feature type="region of interest" description="Disordered" evidence="1">
    <location>
        <begin position="881"/>
        <end position="903"/>
    </location>
</feature>
<evidence type="ECO:0000313" key="3">
    <source>
        <dbReference type="Proteomes" id="UP000199475"/>
    </source>
</evidence>
<organism evidence="2 3">
    <name type="scientific">Tessaracoccus oleiagri</name>
    <dbReference type="NCBI Taxonomy" id="686624"/>
    <lineage>
        <taxon>Bacteria</taxon>
        <taxon>Bacillati</taxon>
        <taxon>Actinomycetota</taxon>
        <taxon>Actinomycetes</taxon>
        <taxon>Propionibacteriales</taxon>
        <taxon>Propionibacteriaceae</taxon>
        <taxon>Tessaracoccus</taxon>
    </lineage>
</organism>
<dbReference type="STRING" id="686624.SAMN04488242_0053"/>
<dbReference type="NCBIfam" id="TIGR03696">
    <property type="entry name" value="Rhs_assc_core"/>
    <property type="match status" value="1"/>
</dbReference>
<proteinExistence type="predicted"/>
<dbReference type="Proteomes" id="UP000199475">
    <property type="component" value="Unassembled WGS sequence"/>
</dbReference>
<dbReference type="InterPro" id="IPR022385">
    <property type="entry name" value="Rhs_assc_core"/>
</dbReference>
<name>A0A1G9H3D9_9ACTN</name>
<dbReference type="AlphaFoldDB" id="A0A1G9H3D9"/>
<keyword evidence="3" id="KW-1185">Reference proteome</keyword>
<gene>
    <name evidence="2" type="ORF">SAMN04488242_0053</name>
</gene>
<dbReference type="Gene3D" id="2.180.10.10">
    <property type="entry name" value="RHS repeat-associated core"/>
    <property type="match status" value="1"/>
</dbReference>
<evidence type="ECO:0000256" key="1">
    <source>
        <dbReference type="SAM" id="MobiDB-lite"/>
    </source>
</evidence>
<protein>
    <submittedName>
        <fullName evidence="2">RHS repeat-associated core domain-containing protein</fullName>
    </submittedName>
</protein>
<sequence>MWLTDDDGYTIHEARYGAGQWQLTANVYDESDNVVKAWDSRATAAIRVGDYTDLDAAATVTTYNPVDVLAADGTVLAPARTRVTDVWTPAAMIHAPGGEQPELLRRHVATSYGEHASVPGVSLPVKTVATAERLDGSVVETLATTFTGYDKLDTADPKSGWELRLSTSTTLDMNGNGAPDAADIRRETRYDARGRVIEQRQPGAGSASPGTRRTVYWSAGTNAADAACGGQPTFAGFVCSEGPASQPAGTTLPVTRHSDYAWHGAATTSRDTSGTVIRETKTNFDAKARPVTVTTTLTGLVGSDPVPTVTTSYDDTTGMVIGTSSSAGSISMTFDSWGRQLAYATTSGGVTHTTSNTYNAIGDLVTVTTPKSTTSYTYDGTDANGVTEYRGLLTKVATVIGGQTWTASAAYDAQGQLVLEQLPGQMQRQHLYDLTGELVSQSYHGPVAGGGIGPWLGWSIEANASGQIVREWNPEGGAATTGELDGTTAVRADLTYGYDPAGRLTTVTDQQLSAEASCALRTYGFDARGNRTQQGTATGTACPTSPATTIRRAYDAADRPTTGGNGQGSYAYDPLGRQLTIPAADAPNPAAGDLTLRYYADDSAHSITQAGTTLSYTLDTAGRRTKRTTTTSGGTTGILTNHYTDASDNPGWVTNLHGANAATTVYGDLIAGDLTLAAVSDDTGQKWAELALTTPRGDVAATITLPTPTSPATGLDHYTRYTEYGQPTTPPPTTPTGTAGNGYGWLGTKQRTATTTGILLMGARLYNPTTGTFTSLDPIHGGNDTPYTYPNDPINKQDTTGKWWDTLKTGLGVASLFGCGACAAVALTMSAVDIVRAASKRDWKNAALSVLDFVPFGVGRIGATVVKSSLKAKKAAHRPAFRAMSKAERSKAQSPSRMASDWRKRGVRAARKWGRRLDYVVTGIGIAAYSHKHLTSSTLPTQKKR</sequence>
<accession>A0A1G9H3D9</accession>
<evidence type="ECO:0000313" key="2">
    <source>
        <dbReference type="EMBL" id="SDL07468.1"/>
    </source>
</evidence>